<protein>
    <submittedName>
        <fullName evidence="4">SAM-dependent methyltransferases</fullName>
    </submittedName>
</protein>
<dbReference type="GO" id="GO:0032259">
    <property type="term" value="P:methylation"/>
    <property type="evidence" value="ECO:0007669"/>
    <property type="project" value="UniProtKB-KW"/>
</dbReference>
<dbReference type="SUPFAM" id="SSF53335">
    <property type="entry name" value="S-adenosyl-L-methionine-dependent methyltransferases"/>
    <property type="match status" value="1"/>
</dbReference>
<dbReference type="InterPro" id="IPR013216">
    <property type="entry name" value="Methyltransf_11"/>
</dbReference>
<reference evidence="4" key="1">
    <citation type="journal article" date="2011" name="Environ. Microbiol.">
        <title>Time-series analyses of Monterey Bay coastal microbial picoplankton using a 'genome proxy' microarray.</title>
        <authorList>
            <person name="Rich V.I."/>
            <person name="Pham V.D."/>
            <person name="Eppley J."/>
            <person name="Shi Y."/>
            <person name="DeLong E.F."/>
        </authorList>
    </citation>
    <scope>NUCLEOTIDE SEQUENCE</scope>
</reference>
<organism evidence="4">
    <name type="scientific">uncultured Rhodospirillales bacterium HF0070_31K06</name>
    <dbReference type="NCBI Taxonomy" id="710786"/>
    <lineage>
        <taxon>Bacteria</taxon>
        <taxon>Pseudomonadati</taxon>
        <taxon>Pseudomonadota</taxon>
        <taxon>Alphaproteobacteria</taxon>
        <taxon>Rhodospirillales</taxon>
        <taxon>environmental samples</taxon>
    </lineage>
</organism>
<name>E0XSP1_9PROT</name>
<evidence type="ECO:0000313" key="4">
    <source>
        <dbReference type="EMBL" id="ADI17432.1"/>
    </source>
</evidence>
<dbReference type="GO" id="GO:0008757">
    <property type="term" value="F:S-adenosylmethionine-dependent methyltransferase activity"/>
    <property type="evidence" value="ECO:0007669"/>
    <property type="project" value="InterPro"/>
</dbReference>
<dbReference type="Gene3D" id="3.40.50.150">
    <property type="entry name" value="Vaccinia Virus protein VP39"/>
    <property type="match status" value="1"/>
</dbReference>
<evidence type="ECO:0000256" key="1">
    <source>
        <dbReference type="ARBA" id="ARBA00022603"/>
    </source>
</evidence>
<dbReference type="EMBL" id="GU474864">
    <property type="protein sequence ID" value="ADI17432.1"/>
    <property type="molecule type" value="Genomic_DNA"/>
</dbReference>
<dbReference type="InterPro" id="IPR029063">
    <property type="entry name" value="SAM-dependent_MTases_sf"/>
</dbReference>
<evidence type="ECO:0000256" key="2">
    <source>
        <dbReference type="ARBA" id="ARBA00022679"/>
    </source>
</evidence>
<dbReference type="InterPro" id="IPR050602">
    <property type="entry name" value="Malonyl-ACP_OMT"/>
</dbReference>
<evidence type="ECO:0000259" key="3">
    <source>
        <dbReference type="Pfam" id="PF08241"/>
    </source>
</evidence>
<dbReference type="PANTHER" id="PTHR13090">
    <property type="entry name" value="ARGININE-HYDROXYLASE NDUFAF5, MITOCHONDRIAL"/>
    <property type="match status" value="1"/>
</dbReference>
<dbReference type="Pfam" id="PF08241">
    <property type="entry name" value="Methyltransf_11"/>
    <property type="match status" value="1"/>
</dbReference>
<dbReference type="PANTHER" id="PTHR13090:SF1">
    <property type="entry name" value="ARGININE-HYDROXYLASE NDUFAF5, MITOCHONDRIAL"/>
    <property type="match status" value="1"/>
</dbReference>
<dbReference type="CDD" id="cd02440">
    <property type="entry name" value="AdoMet_MTases"/>
    <property type="match status" value="1"/>
</dbReference>
<dbReference type="AlphaFoldDB" id="E0XSP1"/>
<sequence length="324" mass="35472">MDTLSLGIHSSRISRGLRADSRRAIVQLMPDTPNIFDRELVRRHRDRAALEFTAHDFLIREVGERLSDRLLDMARSFPLALDLGARTGGFGPVPGGPGGIKQVISSDLSYQMLRQANSPAVTADAECLPFAEGAFDLIFSNLDLHWTNDLPGSLLQIRRALKPDGLFLAAIFGGETLRELRDVLMSAEAELRDGASPRVSPFAELRDAGGLLQRAGFALPVADSDEIVVTYENLFRLAADLRGMAEGNALDERLRLPTGRQVFLHAAQLYAERYPAEDGRIRATFQIVYLHGWAPHESQPKALRPGSATAWLADALGAAPPDDN</sequence>
<keyword evidence="1 4" id="KW-0489">Methyltransferase</keyword>
<keyword evidence="2 4" id="KW-0808">Transferase</keyword>
<feature type="domain" description="Methyltransferase type 11" evidence="3">
    <location>
        <begin position="81"/>
        <end position="168"/>
    </location>
</feature>
<accession>E0XSP1</accession>
<proteinExistence type="predicted"/>